<keyword evidence="4" id="KW-0540">Nuclease</keyword>
<dbReference type="InterPro" id="IPR001044">
    <property type="entry name" value="XPG/Rad2_eukaryotes"/>
</dbReference>
<comment type="similarity">
    <text evidence="12">Belongs to the XPG/RAD2 endonuclease family. GEN subfamily.</text>
</comment>
<dbReference type="CDD" id="cd09868">
    <property type="entry name" value="PIN_XPG_RAD2"/>
    <property type="match status" value="2"/>
</dbReference>
<dbReference type="SMART" id="SM00484">
    <property type="entry name" value="XPGI"/>
    <property type="match status" value="1"/>
</dbReference>
<dbReference type="FunFam" id="1.10.150.20:FF:000030">
    <property type="entry name" value="Flap endonuclease GEN-like 1"/>
    <property type="match status" value="1"/>
</dbReference>
<name>A0A1Y1V994_9FUNG</name>
<accession>A0A1Y1V994</accession>
<evidence type="ECO:0000256" key="10">
    <source>
        <dbReference type="ARBA" id="ARBA00023204"/>
    </source>
</evidence>
<dbReference type="PRINTS" id="PR00066">
    <property type="entry name" value="XRODRMPGMNTG"/>
</dbReference>
<evidence type="ECO:0000313" key="18">
    <source>
        <dbReference type="Proteomes" id="UP000193719"/>
    </source>
</evidence>
<feature type="domain" description="XPG-I" evidence="15">
    <location>
        <begin position="1408"/>
        <end position="1477"/>
    </location>
</feature>
<dbReference type="PANTHER" id="PTHR16171:SF7">
    <property type="entry name" value="DNA REPAIR PROTEIN RAD2"/>
    <property type="match status" value="1"/>
</dbReference>
<protein>
    <submittedName>
        <fullName evidence="17">PIN domain-like protein</fullName>
    </submittedName>
</protein>
<dbReference type="OrthoDB" id="31113at2759"/>
<dbReference type="Gene3D" id="3.40.50.1010">
    <property type="entry name" value="5'-nuclease"/>
    <property type="match status" value="2"/>
</dbReference>
<keyword evidence="18" id="KW-1185">Reference proteome</keyword>
<evidence type="ECO:0000256" key="12">
    <source>
        <dbReference type="ARBA" id="ARBA00038112"/>
    </source>
</evidence>
<evidence type="ECO:0000256" key="13">
    <source>
        <dbReference type="SAM" id="Coils"/>
    </source>
</evidence>
<dbReference type="SMART" id="SM00279">
    <property type="entry name" value="HhH2"/>
    <property type="match status" value="1"/>
</dbReference>
<evidence type="ECO:0000256" key="5">
    <source>
        <dbReference type="ARBA" id="ARBA00022723"/>
    </source>
</evidence>
<feature type="region of interest" description="Disordered" evidence="14">
    <location>
        <begin position="566"/>
        <end position="599"/>
    </location>
</feature>
<dbReference type="GO" id="GO:0003697">
    <property type="term" value="F:single-stranded DNA binding"/>
    <property type="evidence" value="ECO:0007669"/>
    <property type="project" value="InterPro"/>
</dbReference>
<reference evidence="17 18" key="2">
    <citation type="submission" date="2016-08" db="EMBL/GenBank/DDBJ databases">
        <title>Pervasive Adenine N6-methylation of Active Genes in Fungi.</title>
        <authorList>
            <consortium name="DOE Joint Genome Institute"/>
            <person name="Mondo S.J."/>
            <person name="Dannebaum R.O."/>
            <person name="Kuo R.C."/>
            <person name="Labutti K."/>
            <person name="Haridas S."/>
            <person name="Kuo A."/>
            <person name="Salamov A."/>
            <person name="Ahrendt S.R."/>
            <person name="Lipzen A."/>
            <person name="Sullivan W."/>
            <person name="Andreopoulos W.B."/>
            <person name="Clum A."/>
            <person name="Lindquist E."/>
            <person name="Daum C."/>
            <person name="Ramamoorthy G.K."/>
            <person name="Gryganskyi A."/>
            <person name="Culley D."/>
            <person name="Magnuson J.K."/>
            <person name="James T.Y."/>
            <person name="O'Malley M.A."/>
            <person name="Stajich J.E."/>
            <person name="Spatafora J.W."/>
            <person name="Visel A."/>
            <person name="Grigoriev I.V."/>
        </authorList>
    </citation>
    <scope>NUCLEOTIDE SEQUENCE [LARGE SCALE GENOMIC DNA]</scope>
    <source>
        <strain evidence="18">finn</strain>
    </source>
</reference>
<evidence type="ECO:0000259" key="15">
    <source>
        <dbReference type="SMART" id="SM00484"/>
    </source>
</evidence>
<dbReference type="Proteomes" id="UP000193719">
    <property type="component" value="Unassembled WGS sequence"/>
</dbReference>
<dbReference type="GO" id="GO:0006289">
    <property type="term" value="P:nucleotide-excision repair"/>
    <property type="evidence" value="ECO:0007669"/>
    <property type="project" value="InterPro"/>
</dbReference>
<dbReference type="EMBL" id="MCFH01000021">
    <property type="protein sequence ID" value="ORX50357.1"/>
    <property type="molecule type" value="Genomic_DNA"/>
</dbReference>
<dbReference type="GO" id="GO:0005634">
    <property type="term" value="C:nucleus"/>
    <property type="evidence" value="ECO:0007669"/>
    <property type="project" value="UniProtKB-SubCell"/>
</dbReference>
<dbReference type="InterPro" id="IPR006086">
    <property type="entry name" value="XPG-I_dom"/>
</dbReference>
<dbReference type="InterPro" id="IPR006084">
    <property type="entry name" value="XPG/Rad2"/>
</dbReference>
<feature type="coiled-coil region" evidence="13">
    <location>
        <begin position="307"/>
        <end position="338"/>
    </location>
</feature>
<comment type="cofactor">
    <cofactor evidence="1">
        <name>Mg(2+)</name>
        <dbReference type="ChEBI" id="CHEBI:18420"/>
    </cofactor>
</comment>
<dbReference type="InterPro" id="IPR036279">
    <property type="entry name" value="5-3_exonuclease_C_sf"/>
</dbReference>
<keyword evidence="8" id="KW-0378">Hydrolase</keyword>
<comment type="subcellular location">
    <subcellularLocation>
        <location evidence="2">Nucleus</location>
    </subcellularLocation>
</comment>
<feature type="domain" description="XPG N-terminal" evidence="16">
    <location>
        <begin position="1"/>
        <end position="98"/>
    </location>
</feature>
<evidence type="ECO:0000256" key="9">
    <source>
        <dbReference type="ARBA" id="ARBA00022842"/>
    </source>
</evidence>
<reference evidence="17 18" key="1">
    <citation type="submission" date="2016-08" db="EMBL/GenBank/DDBJ databases">
        <title>Genomes of anaerobic fungi encode conserved fungal cellulosomes for biomass hydrolysis.</title>
        <authorList>
            <consortium name="DOE Joint Genome Institute"/>
            <person name="Haitjema C.H."/>
            <person name="Gilmore S.P."/>
            <person name="Henske J.K."/>
            <person name="Solomon K.V."/>
            <person name="De Groot R."/>
            <person name="Kuo A."/>
            <person name="Mondo S.J."/>
            <person name="Salamov A.A."/>
            <person name="Labutti K."/>
            <person name="Zhao Z."/>
            <person name="Chiniquy J."/>
            <person name="Barry K."/>
            <person name="Brewer H.M."/>
            <person name="Purvine S.O."/>
            <person name="Wright A.T."/>
            <person name="Boxma B."/>
            <person name="Van Alen T."/>
            <person name="Hackstein J.H."/>
            <person name="Baker S.E."/>
            <person name="Grigoriev I.V."/>
            <person name="O'Malley M.A."/>
        </authorList>
    </citation>
    <scope>NUCLEOTIDE SEQUENCE [LARGE SCALE GENOMIC DNA]</scope>
    <source>
        <strain evidence="18">finn</strain>
    </source>
</reference>
<evidence type="ECO:0000256" key="6">
    <source>
        <dbReference type="ARBA" id="ARBA00022759"/>
    </source>
</evidence>
<keyword evidence="7" id="KW-0227">DNA damage</keyword>
<sequence>MGVKGLWKLLHPAARPVQLEQLSDKVLAVDASIWLHQFIKALKDKEGKTLNNAHILGFFRRICKFLFHNIKPVFVFDGGVPDLKANTISSRRKRRIKKQESVQRTAKKILAAQIHLNTLNAIQANSTTGNKDENGNTISNASFSQKEINDEIIKAVKLSNYEDRTKKDEYVLPPKPENIMDDYRLASKDELSNLIRYDMDINEVLESKFFQTLPVEVQHKIVYEMKNKSRQGSYERIENMLEAASSALDFSRLQIKGAIYRNKLTEALHQFNREGTLFNGLSKNIASERNNEYILIKNDDNGWSLKLENKDDDENRKKTNLEELLNNTSENFEDTLNKNRLGNEQKYTSSSTYKRTTNSKAVDLLSDNTDSEEDDENIFDKFYKVGDDNENLKAFPNLEDSANSLNPLRNHRSEALLESNFTFPLNRSFIPMNDEKEEEKNNEEKRNNDDKNNKILTTPERQKIFNKKIKEQLPDLTNNFISQSYTDDDNFTTPLDISIDTKDPLMKKSEEDFIEYWVDAATFDFKIEHPDYYNLINETVTEKPIDEILKEWEDLYLNKINKKLNPVKKEDSDSDPDSDSSISTIDEDNDDDNEGHPVEESSEYFYEKFLLYTLKYKYYQLGQTEIAVRNKDIQSIVDANKKRKEAYIKAIGNGEPIVIDDDENIEKSKTNDNINNNINIDDADAHNDNSNNNKKIENSVKHSEMYEFLFPSENKQEDKSEIEIKKENDKIEINKIICFEDDDNSMMDLFDNENKKEITNLNSLISIDDDNDTYINRNNKNEDIINNSISQENINNNNINNINNNNNNENNKSKFPTDFFFCDDDDDDDAETISNNPSNFLSSLNSQLNQKQNMSSKIVWDSVIIDSDEDEENTKSKKNNNNKDEPVSLDFSIPTYKYDKTNEINKKNDTLIKIPDSSGKSNKYSFYDDTFDIIDDDEDIRLSMKSLQNENKEKFSLSQNQQITNYDFKYQLSKLKKYNESNKKENEREENYSNLIARKRKLNNDEIDLKDIKDDDNNQQSHIINKPTTSPTTIIDIEEDSDDTDEVNFLKSPIFKRTRINNNDISNNIDNEIVETTINSIKNEDVNMAIDEFKEKNLEKKENEITSKIIPSTENQSNDETTSFVLLSENKKNVMKEEPLDLKNTSSQNLYTIDKKPIIQVDDKDIKKDNNNNNNNIKKNENDEKLKIDFSLFVNNGVERDEKKYKGKEVLVEEEDNNDNDNNLLIDDDNDFIVESQEYKFKAKGLSEVNPFTSSIDINSDSDDFDEDLKQLQQNQKLIYEPSTSSNIINTFDKDEKPHGYLDSFEIKTENKKSENIEKNDNEAIVINDDDDDDDDDKDSLIDVNTEINDENIEYARMISEISKKDMSAIQNELEEEISNLKIEQLKEQKGSEDITSTMIYECQELLRLFGIPYIVSPMEAEAQCATLYSKKLVNGIVTDDSDIFLFGGSEVYKNMFNQHQYVECYKMSELEKEMNLNREKLINMAYLLGSDYTVGLKGFGIVHAMEIIKEWPGDDGLVEFKQWWEKRILQGEVDVNENKIRKRIYKQCRKVDIPDSFPDPQIKNAYLNPLCDESDQAFQWGTPDLPSLKKFLSQKLRWNDNKINNILVPIIKKMEKNKISNNNDKKQAKLDQFFFNPKSIMESNKLHQSKRIKNVINQWNKKK</sequence>
<dbReference type="GO" id="GO:0048256">
    <property type="term" value="F:flap endonuclease activity"/>
    <property type="evidence" value="ECO:0007669"/>
    <property type="project" value="UniProtKB-ARBA"/>
</dbReference>
<keyword evidence="11" id="KW-0539">Nucleus</keyword>
<keyword evidence="6" id="KW-0255">Endonuclease</keyword>
<keyword evidence="5" id="KW-0479">Metal-binding</keyword>
<dbReference type="Pfam" id="PF00752">
    <property type="entry name" value="XPG_N"/>
    <property type="match status" value="1"/>
</dbReference>
<keyword evidence="9" id="KW-0460">Magnesium</keyword>
<evidence type="ECO:0000256" key="1">
    <source>
        <dbReference type="ARBA" id="ARBA00001946"/>
    </source>
</evidence>
<evidence type="ECO:0000256" key="7">
    <source>
        <dbReference type="ARBA" id="ARBA00022763"/>
    </source>
</evidence>
<evidence type="ECO:0000256" key="14">
    <source>
        <dbReference type="SAM" id="MobiDB-lite"/>
    </source>
</evidence>
<feature type="compositionally biased region" description="Basic and acidic residues" evidence="14">
    <location>
        <begin position="438"/>
        <end position="453"/>
    </location>
</feature>
<dbReference type="Gene3D" id="1.10.150.20">
    <property type="entry name" value="5' to 3' exonuclease, C-terminal subdomain"/>
    <property type="match status" value="1"/>
</dbReference>
<feature type="region of interest" description="Disordered" evidence="14">
    <location>
        <begin position="429"/>
        <end position="458"/>
    </location>
</feature>
<keyword evidence="10" id="KW-0234">DNA repair</keyword>
<dbReference type="InterPro" id="IPR029060">
    <property type="entry name" value="PIN-like_dom_sf"/>
</dbReference>
<dbReference type="STRING" id="1754191.A0A1Y1V994"/>
<gene>
    <name evidence="17" type="ORF">BCR36DRAFT_404478</name>
</gene>
<evidence type="ECO:0000313" key="17">
    <source>
        <dbReference type="EMBL" id="ORX50357.1"/>
    </source>
</evidence>
<comment type="caution">
    <text evidence="17">The sequence shown here is derived from an EMBL/GenBank/DDBJ whole genome shotgun (WGS) entry which is preliminary data.</text>
</comment>
<keyword evidence="13" id="KW-0175">Coiled coil</keyword>
<evidence type="ECO:0000256" key="2">
    <source>
        <dbReference type="ARBA" id="ARBA00004123"/>
    </source>
</evidence>
<dbReference type="GO" id="GO:0046872">
    <property type="term" value="F:metal ion binding"/>
    <property type="evidence" value="ECO:0007669"/>
    <property type="project" value="UniProtKB-KW"/>
</dbReference>
<dbReference type="InterPro" id="IPR019974">
    <property type="entry name" value="XPG_CS"/>
</dbReference>
<dbReference type="CDD" id="cd09904">
    <property type="entry name" value="H3TH_XPG"/>
    <property type="match status" value="1"/>
</dbReference>
<dbReference type="Pfam" id="PF00867">
    <property type="entry name" value="XPG_I"/>
    <property type="match status" value="1"/>
</dbReference>
<proteinExistence type="inferred from homology"/>
<dbReference type="InterPro" id="IPR008918">
    <property type="entry name" value="HhH2"/>
</dbReference>
<evidence type="ECO:0000256" key="3">
    <source>
        <dbReference type="ARBA" id="ARBA00005283"/>
    </source>
</evidence>
<evidence type="ECO:0000259" key="16">
    <source>
        <dbReference type="SMART" id="SM00485"/>
    </source>
</evidence>
<evidence type="ECO:0000256" key="8">
    <source>
        <dbReference type="ARBA" id="ARBA00022801"/>
    </source>
</evidence>
<evidence type="ECO:0000256" key="11">
    <source>
        <dbReference type="ARBA" id="ARBA00023242"/>
    </source>
</evidence>
<dbReference type="PROSITE" id="PS00841">
    <property type="entry name" value="XPG_1"/>
    <property type="match status" value="1"/>
</dbReference>
<dbReference type="InterPro" id="IPR006085">
    <property type="entry name" value="XPG_DNA_repair_N"/>
</dbReference>
<organism evidence="17 18">
    <name type="scientific">Piromyces finnis</name>
    <dbReference type="NCBI Taxonomy" id="1754191"/>
    <lineage>
        <taxon>Eukaryota</taxon>
        <taxon>Fungi</taxon>
        <taxon>Fungi incertae sedis</taxon>
        <taxon>Chytridiomycota</taxon>
        <taxon>Chytridiomycota incertae sedis</taxon>
        <taxon>Neocallimastigomycetes</taxon>
        <taxon>Neocallimastigales</taxon>
        <taxon>Neocallimastigaceae</taxon>
        <taxon>Piromyces</taxon>
    </lineage>
</organism>
<dbReference type="SMART" id="SM00485">
    <property type="entry name" value="XPGN"/>
    <property type="match status" value="1"/>
</dbReference>
<evidence type="ECO:0000256" key="4">
    <source>
        <dbReference type="ARBA" id="ARBA00022722"/>
    </source>
</evidence>
<comment type="similarity">
    <text evidence="3">Belongs to the XPG/RAD2 endonuclease family. XPG subfamily.</text>
</comment>
<dbReference type="SUPFAM" id="SSF47807">
    <property type="entry name" value="5' to 3' exonuclease, C-terminal subdomain"/>
    <property type="match status" value="1"/>
</dbReference>
<dbReference type="PANTHER" id="PTHR16171">
    <property type="entry name" value="DNA REPAIR PROTEIN COMPLEMENTING XP-G CELLS-RELATED"/>
    <property type="match status" value="1"/>
</dbReference>
<dbReference type="PRINTS" id="PR00853">
    <property type="entry name" value="XPGRADSUPER"/>
</dbReference>
<dbReference type="SUPFAM" id="SSF88723">
    <property type="entry name" value="PIN domain-like"/>
    <property type="match status" value="1"/>
</dbReference>